<dbReference type="GO" id="GO:0015031">
    <property type="term" value="P:protein transport"/>
    <property type="evidence" value="ECO:0007669"/>
    <property type="project" value="TreeGrafter"/>
</dbReference>
<dbReference type="SMART" id="SM01017">
    <property type="entry name" value="Arrestin_C"/>
    <property type="match status" value="1"/>
</dbReference>
<dbReference type="SUPFAM" id="SSF81296">
    <property type="entry name" value="E set domains"/>
    <property type="match status" value="2"/>
</dbReference>
<feature type="compositionally biased region" description="Polar residues" evidence="2">
    <location>
        <begin position="394"/>
        <end position="408"/>
    </location>
</feature>
<keyword evidence="5" id="KW-1185">Reference proteome</keyword>
<dbReference type="InterPro" id="IPR014752">
    <property type="entry name" value="Arrestin-like_C"/>
</dbReference>
<gene>
    <name evidence="4" type="ORF">KP79_PYT15076</name>
</gene>
<reference evidence="4 5" key="1">
    <citation type="journal article" date="2017" name="Nat. Ecol. Evol.">
        <title>Scallop genome provides insights into evolution of bilaterian karyotype and development.</title>
        <authorList>
            <person name="Wang S."/>
            <person name="Zhang J."/>
            <person name="Jiao W."/>
            <person name="Li J."/>
            <person name="Xun X."/>
            <person name="Sun Y."/>
            <person name="Guo X."/>
            <person name="Huan P."/>
            <person name="Dong B."/>
            <person name="Zhang L."/>
            <person name="Hu X."/>
            <person name="Sun X."/>
            <person name="Wang J."/>
            <person name="Zhao C."/>
            <person name="Wang Y."/>
            <person name="Wang D."/>
            <person name="Huang X."/>
            <person name="Wang R."/>
            <person name="Lv J."/>
            <person name="Li Y."/>
            <person name="Zhang Z."/>
            <person name="Liu B."/>
            <person name="Lu W."/>
            <person name="Hui Y."/>
            <person name="Liang J."/>
            <person name="Zhou Z."/>
            <person name="Hou R."/>
            <person name="Li X."/>
            <person name="Liu Y."/>
            <person name="Li H."/>
            <person name="Ning X."/>
            <person name="Lin Y."/>
            <person name="Zhao L."/>
            <person name="Xing Q."/>
            <person name="Dou J."/>
            <person name="Li Y."/>
            <person name="Mao J."/>
            <person name="Guo H."/>
            <person name="Dou H."/>
            <person name="Li T."/>
            <person name="Mu C."/>
            <person name="Jiang W."/>
            <person name="Fu Q."/>
            <person name="Fu X."/>
            <person name="Miao Y."/>
            <person name="Liu J."/>
            <person name="Yu Q."/>
            <person name="Li R."/>
            <person name="Liao H."/>
            <person name="Li X."/>
            <person name="Kong Y."/>
            <person name="Jiang Z."/>
            <person name="Chourrout D."/>
            <person name="Li R."/>
            <person name="Bao Z."/>
        </authorList>
    </citation>
    <scope>NUCLEOTIDE SEQUENCE [LARGE SCALE GENOMIC DNA]</scope>
    <source>
        <strain evidence="4 5">PY_sf001</strain>
    </source>
</reference>
<dbReference type="Proteomes" id="UP000242188">
    <property type="component" value="Unassembled WGS sequence"/>
</dbReference>
<dbReference type="InterPro" id="IPR011021">
    <property type="entry name" value="Arrestin-like_N"/>
</dbReference>
<feature type="region of interest" description="Disordered" evidence="2">
    <location>
        <begin position="323"/>
        <end position="411"/>
    </location>
</feature>
<sequence>MGVKNLDIRVNGGQSVFYPGQMVQGNIHLDVDSDTKVKEIRLRFRGYADVHWTEQKSRGSGKHRRTYTKHYRSHETYFDNIVKVLVPGPGEDQLIMKPGQYTYPFGMQLPGKCATSFEGGVGRVRYYLQAIVDKPWAFDNEHFHPFTVIQLLDLNGRTDVMNTVENQGSKTLCCLCCESGPITGKLRLNRTGYVPGEKIMVQGEVVNHSRRAMKNHQINLLMNVNYHAGGKTRRVQTEVAELRKIEIPPGESDSWNGEGLVIPPLPASGLPGCSIITIDYTVELQVVPSGLAFDLSVPIPVIIGSIPLVSVVQQFGVPMNKPTTVHAPESRVNPSAPPPSYSDIYHNDPAYPPPPQSMMPENIPPPSYGRSALGAMSGGYSEGNEVDNEDAAPNSVQPTNQPSNQNWSPMYPYYDWNRPDANFHVKEKEQRA</sequence>
<proteinExistence type="inferred from homology"/>
<evidence type="ECO:0000256" key="1">
    <source>
        <dbReference type="ARBA" id="ARBA00005298"/>
    </source>
</evidence>
<evidence type="ECO:0000313" key="5">
    <source>
        <dbReference type="Proteomes" id="UP000242188"/>
    </source>
</evidence>
<accession>A0A210Q6U2</accession>
<dbReference type="AlphaFoldDB" id="A0A210Q6U2"/>
<dbReference type="STRING" id="6573.A0A210Q6U2"/>
<evidence type="ECO:0000313" key="4">
    <source>
        <dbReference type="EMBL" id="OWF44458.1"/>
    </source>
</evidence>
<evidence type="ECO:0000259" key="3">
    <source>
        <dbReference type="SMART" id="SM01017"/>
    </source>
</evidence>
<dbReference type="Pfam" id="PF02752">
    <property type="entry name" value="Arrestin_C"/>
    <property type="match status" value="1"/>
</dbReference>
<organism evidence="4 5">
    <name type="scientific">Mizuhopecten yessoensis</name>
    <name type="common">Japanese scallop</name>
    <name type="synonym">Patinopecten yessoensis</name>
    <dbReference type="NCBI Taxonomy" id="6573"/>
    <lineage>
        <taxon>Eukaryota</taxon>
        <taxon>Metazoa</taxon>
        <taxon>Spiralia</taxon>
        <taxon>Lophotrochozoa</taxon>
        <taxon>Mollusca</taxon>
        <taxon>Bivalvia</taxon>
        <taxon>Autobranchia</taxon>
        <taxon>Pteriomorphia</taxon>
        <taxon>Pectinida</taxon>
        <taxon>Pectinoidea</taxon>
        <taxon>Pectinidae</taxon>
        <taxon>Mizuhopecten</taxon>
    </lineage>
</organism>
<feature type="domain" description="Arrestin C-terminal-like" evidence="3">
    <location>
        <begin position="178"/>
        <end position="308"/>
    </location>
</feature>
<dbReference type="InterPro" id="IPR014756">
    <property type="entry name" value="Ig_E-set"/>
</dbReference>
<evidence type="ECO:0000256" key="2">
    <source>
        <dbReference type="SAM" id="MobiDB-lite"/>
    </source>
</evidence>
<feature type="compositionally biased region" description="Pro residues" evidence="2">
    <location>
        <begin position="350"/>
        <end position="367"/>
    </location>
</feature>
<protein>
    <submittedName>
        <fullName evidence="4">Arrestin domain-containing protein 3</fullName>
    </submittedName>
</protein>
<comment type="similarity">
    <text evidence="1">Belongs to the arrestin family.</text>
</comment>
<dbReference type="InterPro" id="IPR011022">
    <property type="entry name" value="Arrestin_C-like"/>
</dbReference>
<dbReference type="Pfam" id="PF00339">
    <property type="entry name" value="Arrestin_N"/>
    <property type="match status" value="1"/>
</dbReference>
<dbReference type="EMBL" id="NEDP02004772">
    <property type="protein sequence ID" value="OWF44458.1"/>
    <property type="molecule type" value="Genomic_DNA"/>
</dbReference>
<dbReference type="OrthoDB" id="2333384at2759"/>
<dbReference type="InterPro" id="IPR050357">
    <property type="entry name" value="Arrestin_domain-protein"/>
</dbReference>
<name>A0A210Q6U2_MIZYE</name>
<comment type="caution">
    <text evidence="4">The sequence shown here is derived from an EMBL/GenBank/DDBJ whole genome shotgun (WGS) entry which is preliminary data.</text>
</comment>
<dbReference type="Gene3D" id="2.60.40.640">
    <property type="match status" value="2"/>
</dbReference>
<dbReference type="GO" id="GO:0005737">
    <property type="term" value="C:cytoplasm"/>
    <property type="evidence" value="ECO:0007669"/>
    <property type="project" value="TreeGrafter"/>
</dbReference>
<dbReference type="PANTHER" id="PTHR11188">
    <property type="entry name" value="ARRESTIN DOMAIN CONTAINING PROTEIN"/>
    <property type="match status" value="1"/>
</dbReference>
<dbReference type="PANTHER" id="PTHR11188:SF176">
    <property type="entry name" value="ARRESTIN DOMAIN-CONTAINING PROTEIN 1"/>
    <property type="match status" value="1"/>
</dbReference>